<dbReference type="Proteomes" id="UP000315363">
    <property type="component" value="Unassembled WGS sequence"/>
</dbReference>
<gene>
    <name evidence="1" type="ORF">GQ41_1301</name>
</gene>
<dbReference type="RefSeq" id="WP_142188840.1">
    <property type="nucleotide sequence ID" value="NZ_VHIF01000001.1"/>
</dbReference>
<sequence>MYRHSNHSKIFGTGRIDERFRTIFQRLKQTIEGETEDYILNVNPTEYLEHLTNSNQMEIPIINFEDVYADSYEDDIPIEYFSARYDRFGIDKVRKEIIQFFIPVSGNVDLLNYSPASTFYLGGGGDFKVNSDSISTEFINFDNDGPAIKKRFDSEVRGIRSNYDSLIADIERFNNSLKSELQNVFTKRKNALLNKNSLMSSLGVPLKRKNSTSNTFAVPKPQLKEKIRISKPIVTEKGFKPEPTLNEDSYRHILKLINDVGKNFERMPSVYKGKGEEDLRDHILMTLDPNFELGSASGETFNKSGKTDIQLRYDSSVIFIAECKFWSGEKGYLTTISQLLNYLTWRDTKASVIMFVRQKDFSSILEKVKTSTEYHENYLSYVNNTDENWFNYRFHINGDKNRELKLAIQLYHLPK</sequence>
<evidence type="ECO:0008006" key="3">
    <source>
        <dbReference type="Google" id="ProtNLM"/>
    </source>
</evidence>
<name>A0ABY3A9T2_9FLAO</name>
<proteinExistence type="predicted"/>
<accession>A0ABY3A9T2</accession>
<keyword evidence="2" id="KW-1185">Reference proteome</keyword>
<dbReference type="EMBL" id="VHIF01000001">
    <property type="protein sequence ID" value="TQO36718.1"/>
    <property type="molecule type" value="Genomic_DNA"/>
</dbReference>
<reference evidence="1 2" key="1">
    <citation type="submission" date="2019-06" db="EMBL/GenBank/DDBJ databases">
        <title>A large-scale integrated study on North Sea by COGITO (Coastal Microbe Genomic &amp; Taxonomic Observatory).</title>
        <authorList>
            <person name="Teeling H."/>
        </authorList>
    </citation>
    <scope>NUCLEOTIDE SEQUENCE [LARGE SCALE GENOMIC DNA]</scope>
    <source>
        <strain evidence="1 2">MAR_2009_79</strain>
    </source>
</reference>
<organism evidence="1 2">
    <name type="scientific">Arenibacter algicola</name>
    <dbReference type="NCBI Taxonomy" id="616991"/>
    <lineage>
        <taxon>Bacteria</taxon>
        <taxon>Pseudomonadati</taxon>
        <taxon>Bacteroidota</taxon>
        <taxon>Flavobacteriia</taxon>
        <taxon>Flavobacteriales</taxon>
        <taxon>Flavobacteriaceae</taxon>
        <taxon>Arenibacter</taxon>
    </lineage>
</organism>
<evidence type="ECO:0000313" key="2">
    <source>
        <dbReference type="Proteomes" id="UP000315363"/>
    </source>
</evidence>
<protein>
    <recommendedName>
        <fullName evidence="3">Restriction endonuclease</fullName>
    </recommendedName>
</protein>
<evidence type="ECO:0000313" key="1">
    <source>
        <dbReference type="EMBL" id="TQO36718.1"/>
    </source>
</evidence>
<comment type="caution">
    <text evidence="1">The sequence shown here is derived from an EMBL/GenBank/DDBJ whole genome shotgun (WGS) entry which is preliminary data.</text>
</comment>